<dbReference type="WBParaSite" id="jg15053">
    <property type="protein sequence ID" value="jg15053"/>
    <property type="gene ID" value="jg15053"/>
</dbReference>
<feature type="region of interest" description="Disordered" evidence="3">
    <location>
        <begin position="269"/>
        <end position="331"/>
    </location>
</feature>
<feature type="compositionally biased region" description="Acidic residues" evidence="3">
    <location>
        <begin position="279"/>
        <end position="305"/>
    </location>
</feature>
<keyword evidence="1" id="KW-0677">Repeat</keyword>
<dbReference type="Gene3D" id="1.25.40.10">
    <property type="entry name" value="Tetratricopeptide repeat domain"/>
    <property type="match status" value="1"/>
</dbReference>
<organism evidence="4 5">
    <name type="scientific">Ditylenchus dipsaci</name>
    <dbReference type="NCBI Taxonomy" id="166011"/>
    <lineage>
        <taxon>Eukaryota</taxon>
        <taxon>Metazoa</taxon>
        <taxon>Ecdysozoa</taxon>
        <taxon>Nematoda</taxon>
        <taxon>Chromadorea</taxon>
        <taxon>Rhabditida</taxon>
        <taxon>Tylenchina</taxon>
        <taxon>Tylenchomorpha</taxon>
        <taxon>Sphaerularioidea</taxon>
        <taxon>Anguinidae</taxon>
        <taxon>Anguininae</taxon>
        <taxon>Ditylenchus</taxon>
    </lineage>
</organism>
<evidence type="ECO:0000256" key="2">
    <source>
        <dbReference type="ARBA" id="ARBA00022803"/>
    </source>
</evidence>
<evidence type="ECO:0000256" key="1">
    <source>
        <dbReference type="ARBA" id="ARBA00022737"/>
    </source>
</evidence>
<dbReference type="InterPro" id="IPR011990">
    <property type="entry name" value="TPR-like_helical_dom_sf"/>
</dbReference>
<proteinExistence type="predicted"/>
<feature type="compositionally biased region" description="Basic and acidic residues" evidence="3">
    <location>
        <begin position="269"/>
        <end position="278"/>
    </location>
</feature>
<accession>A0A915D3Q2</accession>
<dbReference type="PANTHER" id="PTHR45883">
    <property type="entry name" value="HSC70-INTERACTING PROTEIN"/>
    <property type="match status" value="1"/>
</dbReference>
<evidence type="ECO:0000256" key="3">
    <source>
        <dbReference type="SAM" id="MobiDB-lite"/>
    </source>
</evidence>
<dbReference type="GO" id="GO:0030544">
    <property type="term" value="F:Hsp70 protein binding"/>
    <property type="evidence" value="ECO:0007669"/>
    <property type="project" value="TreeGrafter"/>
</dbReference>
<dbReference type="AlphaFoldDB" id="A0A915D3Q2"/>
<sequence length="402" mass="45773">MYFKENLARAHHSRTAISHEYVQQELGDGLRHSFQAPSRETGQCPSTAHPSMYSNNNDILHNASIDNILQLRLLIGNIDVFRKAVRPLRDLESMEWLDKWAIWDSSSKTAEIGIVQNDVLKSFIKRDNLMDVAKKFNASNIDLLKEKRRQEQGIRSPSDYDLQILRCAANPDVFPATWDLLLNLFGKSELEEYLEKRAYSPRELDKARLDQDLMRHLTSQDDETRDVDRDQIFANDKPSKIPGEPWCYYSSCSRAITSFCGAAIREKSESESKPQFEEKQEEPEEEIPLPELDEAGVIQPEEDEPLPMGDSNKQVTDDDLEKANESRDSAAAAFSEGDFTVLCNTTPRLLRQIHLQLCFLPNEPMFSSSCKSQCLLFVTVTRPSPSIRTLLKATSSVDEPTV</sequence>
<feature type="region of interest" description="Disordered" evidence="3">
    <location>
        <begin position="216"/>
        <end position="236"/>
    </location>
</feature>
<protein>
    <submittedName>
        <fullName evidence="5">Uncharacterized protein</fullName>
    </submittedName>
</protein>
<dbReference type="Proteomes" id="UP000887574">
    <property type="component" value="Unplaced"/>
</dbReference>
<evidence type="ECO:0000313" key="4">
    <source>
        <dbReference type="Proteomes" id="UP000887574"/>
    </source>
</evidence>
<name>A0A915D3Q2_9BILA</name>
<dbReference type="PANTHER" id="PTHR45883:SF2">
    <property type="entry name" value="HSC70-INTERACTING PROTEIN"/>
    <property type="match status" value="1"/>
</dbReference>
<evidence type="ECO:0000313" key="5">
    <source>
        <dbReference type="WBParaSite" id="jg15053"/>
    </source>
</evidence>
<keyword evidence="4" id="KW-1185">Reference proteome</keyword>
<reference evidence="5" key="1">
    <citation type="submission" date="2022-11" db="UniProtKB">
        <authorList>
            <consortium name="WormBaseParasite"/>
        </authorList>
    </citation>
    <scope>IDENTIFICATION</scope>
</reference>
<keyword evidence="2" id="KW-0802">TPR repeat</keyword>